<gene>
    <name evidence="1" type="ORF">IAB71_08330</name>
</gene>
<name>A0A9D1P560_9FIRM</name>
<dbReference type="Proteomes" id="UP000824169">
    <property type="component" value="Unassembled WGS sequence"/>
</dbReference>
<sequence>MTERENYLLTMAGKQPEWVPNFEDACDMIIPALLGAHLMTEEKRDFFSVPWTINDAGPMVDNHQPPVMEDVTEWKKYVHFPDLDQFDWENTSSPAWRPGAPEELVRGEVRKCIDQFAVGGGMMFWTGGQVGTSENQIQLSRWADDEVRKYGREFYRKEQ</sequence>
<dbReference type="EMBL" id="DVOO01000025">
    <property type="protein sequence ID" value="HIV25763.1"/>
    <property type="molecule type" value="Genomic_DNA"/>
</dbReference>
<dbReference type="AlphaFoldDB" id="A0A9D1P560"/>
<evidence type="ECO:0000313" key="1">
    <source>
        <dbReference type="EMBL" id="HIV25763.1"/>
    </source>
</evidence>
<proteinExistence type="predicted"/>
<comment type="caution">
    <text evidence="1">The sequence shown here is derived from an EMBL/GenBank/DDBJ whole genome shotgun (WGS) entry which is preliminary data.</text>
</comment>
<reference evidence="1" key="2">
    <citation type="journal article" date="2021" name="PeerJ">
        <title>Extensive microbial diversity within the chicken gut microbiome revealed by metagenomics and culture.</title>
        <authorList>
            <person name="Gilroy R."/>
            <person name="Ravi A."/>
            <person name="Getino M."/>
            <person name="Pursley I."/>
            <person name="Horton D.L."/>
            <person name="Alikhan N.F."/>
            <person name="Baker D."/>
            <person name="Gharbi K."/>
            <person name="Hall N."/>
            <person name="Watson M."/>
            <person name="Adriaenssens E.M."/>
            <person name="Foster-Nyarko E."/>
            <person name="Jarju S."/>
            <person name="Secka A."/>
            <person name="Antonio M."/>
            <person name="Oren A."/>
            <person name="Chaudhuri R.R."/>
            <person name="La Ragione R."/>
            <person name="Hildebrand F."/>
            <person name="Pallen M.J."/>
        </authorList>
    </citation>
    <scope>NUCLEOTIDE SEQUENCE</scope>
    <source>
        <strain evidence="1">CHK188-20938</strain>
    </source>
</reference>
<organism evidence="1 2">
    <name type="scientific">Candidatus Scatomonas pullistercoris</name>
    <dbReference type="NCBI Taxonomy" id="2840920"/>
    <lineage>
        <taxon>Bacteria</taxon>
        <taxon>Bacillati</taxon>
        <taxon>Bacillota</taxon>
        <taxon>Clostridia</taxon>
        <taxon>Lachnospirales</taxon>
        <taxon>Lachnospiraceae</taxon>
        <taxon>Lachnospiraceae incertae sedis</taxon>
        <taxon>Candidatus Scatomonas</taxon>
    </lineage>
</organism>
<evidence type="ECO:0000313" key="2">
    <source>
        <dbReference type="Proteomes" id="UP000824169"/>
    </source>
</evidence>
<reference evidence="1" key="1">
    <citation type="submission" date="2020-10" db="EMBL/GenBank/DDBJ databases">
        <authorList>
            <person name="Gilroy R."/>
        </authorList>
    </citation>
    <scope>NUCLEOTIDE SEQUENCE</scope>
    <source>
        <strain evidence="1">CHK188-20938</strain>
    </source>
</reference>
<accession>A0A9D1P560</accession>
<protein>
    <submittedName>
        <fullName evidence="1">Uncharacterized protein</fullName>
    </submittedName>
</protein>